<accession>A0A813JTV7</accession>
<protein>
    <recommendedName>
        <fullName evidence="2">Phosphagen kinase N-terminal domain-containing protein</fullName>
    </recommendedName>
</protein>
<dbReference type="Gene3D" id="1.10.135.10">
    <property type="entry name" value="ATP:guanido phosphotransferase, N-terminal domain"/>
    <property type="match status" value="1"/>
</dbReference>
<dbReference type="PANTHER" id="PTHR11547:SF38">
    <property type="entry name" value="ARGININE KINASE 1-RELATED"/>
    <property type="match status" value="1"/>
</dbReference>
<dbReference type="SUPFAM" id="SSF48034">
    <property type="entry name" value="Guanido kinase N-terminal domain"/>
    <property type="match status" value="1"/>
</dbReference>
<comment type="similarity">
    <text evidence="1">Belongs to the ATP:guanido phosphotransferase family.</text>
</comment>
<dbReference type="InterPro" id="IPR022413">
    <property type="entry name" value="ATP-guanido_PTrfase_N"/>
</dbReference>
<dbReference type="Pfam" id="PF02807">
    <property type="entry name" value="ATP-gua_PtransN"/>
    <property type="match status" value="1"/>
</dbReference>
<dbReference type="PROSITE" id="PS51509">
    <property type="entry name" value="PHOSPHAGEN_KINASE_N"/>
    <property type="match status" value="1"/>
</dbReference>
<evidence type="ECO:0000313" key="4">
    <source>
        <dbReference type="Proteomes" id="UP000626109"/>
    </source>
</evidence>
<reference evidence="3" key="1">
    <citation type="submission" date="2021-02" db="EMBL/GenBank/DDBJ databases">
        <authorList>
            <person name="Dougan E. K."/>
            <person name="Rhodes N."/>
            <person name="Thang M."/>
            <person name="Chan C."/>
        </authorList>
    </citation>
    <scope>NUCLEOTIDE SEQUENCE</scope>
</reference>
<dbReference type="GO" id="GO:0046314">
    <property type="term" value="P:phosphocreatine biosynthetic process"/>
    <property type="evidence" value="ECO:0007669"/>
    <property type="project" value="InterPro"/>
</dbReference>
<organism evidence="3 4">
    <name type="scientific">Polarella glacialis</name>
    <name type="common">Dinoflagellate</name>
    <dbReference type="NCBI Taxonomy" id="89957"/>
    <lineage>
        <taxon>Eukaryota</taxon>
        <taxon>Sar</taxon>
        <taxon>Alveolata</taxon>
        <taxon>Dinophyceae</taxon>
        <taxon>Suessiales</taxon>
        <taxon>Suessiaceae</taxon>
        <taxon>Polarella</taxon>
    </lineage>
</organism>
<evidence type="ECO:0000256" key="1">
    <source>
        <dbReference type="PROSITE-ProRule" id="PRU00842"/>
    </source>
</evidence>
<dbReference type="GO" id="GO:0005615">
    <property type="term" value="C:extracellular space"/>
    <property type="evidence" value="ECO:0007669"/>
    <property type="project" value="TreeGrafter"/>
</dbReference>
<feature type="domain" description="Phosphagen kinase N-terminal" evidence="2">
    <location>
        <begin position="71"/>
        <end position="164"/>
    </location>
</feature>
<dbReference type="EMBL" id="CAJNNW010026655">
    <property type="protein sequence ID" value="CAE8686855.1"/>
    <property type="molecule type" value="Genomic_DNA"/>
</dbReference>
<dbReference type="Proteomes" id="UP000626109">
    <property type="component" value="Unassembled WGS sequence"/>
</dbReference>
<evidence type="ECO:0000259" key="2">
    <source>
        <dbReference type="PROSITE" id="PS51509"/>
    </source>
</evidence>
<dbReference type="InterPro" id="IPR000749">
    <property type="entry name" value="ATP-guanido_PTrfase"/>
</dbReference>
<dbReference type="GO" id="GO:0004111">
    <property type="term" value="F:creatine kinase activity"/>
    <property type="evidence" value="ECO:0007669"/>
    <property type="project" value="InterPro"/>
</dbReference>
<dbReference type="InterPro" id="IPR036802">
    <property type="entry name" value="ATP-guanido_PTrfase_N_sf"/>
</dbReference>
<comment type="caution">
    <text evidence="3">The sequence shown here is derived from an EMBL/GenBank/DDBJ whole genome shotgun (WGS) entry which is preliminary data.</text>
</comment>
<sequence length="223" mass="23816">MGSGASKDLTQVSSASQDEVKAALGALPAADLKKIKEALAALDAKPAHGAAHGPWKDETYCASSSEIHAPRYFSGGWDDFGEALKAAPGELLLRDIMTKEMYDKFKDEKTELGVTLDKCIKGGIDKARIGEKWNVGKVGILFGDAECVTKFKELMHPIIVARHGNPTLPTLRQIWTAASFLTTPSSTRVSSSLHVCGLAAVSADSPSHRASAQTSARNWRPSP</sequence>
<gene>
    <name evidence="3" type="ORF">PGLA2088_LOCUS25177</name>
</gene>
<evidence type="ECO:0000313" key="3">
    <source>
        <dbReference type="EMBL" id="CAE8686855.1"/>
    </source>
</evidence>
<proteinExistence type="inferred from homology"/>
<name>A0A813JTV7_POLGL</name>
<dbReference type="AlphaFoldDB" id="A0A813JTV7"/>
<dbReference type="PANTHER" id="PTHR11547">
    <property type="entry name" value="ARGININE OR CREATINE KINASE"/>
    <property type="match status" value="1"/>
</dbReference>